<sequence length="178" mass="20217">MAAVQAESHYKFEFYQHMILEVETPVVFGPENGFVGTGYVFNNPATVDSNIRSKQIGRVSGLYYFNSDWVSESFSTVYFNGSAHEFFAGDGVLYLRGLWFHHEKGDQRSDHQETAITGGSQKLKGAQGFADYDKVYIPGSDEYVFKDMYQVFSDRLIVNNEGLHLVTLQSVREDLHCQ</sequence>
<reference evidence="5 6" key="1">
    <citation type="submission" date="2024-09" db="EMBL/GenBank/DDBJ databases">
        <title>Chromosome-scale assembly of Riccia sorocarpa.</title>
        <authorList>
            <person name="Paukszto L."/>
        </authorList>
    </citation>
    <scope>NUCLEOTIDE SEQUENCE [LARGE SCALE GENOMIC DNA]</scope>
    <source>
        <strain evidence="5">LP-2024</strain>
        <tissue evidence="5">Aerial parts of the thallus</tissue>
    </source>
</reference>
<evidence type="ECO:0000256" key="3">
    <source>
        <dbReference type="ARBA" id="ARBA00022525"/>
    </source>
</evidence>
<organism evidence="5 6">
    <name type="scientific">Riccia sorocarpa</name>
    <dbReference type="NCBI Taxonomy" id="122646"/>
    <lineage>
        <taxon>Eukaryota</taxon>
        <taxon>Viridiplantae</taxon>
        <taxon>Streptophyta</taxon>
        <taxon>Embryophyta</taxon>
        <taxon>Marchantiophyta</taxon>
        <taxon>Marchantiopsida</taxon>
        <taxon>Marchantiidae</taxon>
        <taxon>Marchantiales</taxon>
        <taxon>Ricciaceae</taxon>
        <taxon>Riccia</taxon>
    </lineage>
</organism>
<dbReference type="GO" id="GO:0009699">
    <property type="term" value="P:phenylpropanoid biosynthetic process"/>
    <property type="evidence" value="ECO:0007669"/>
    <property type="project" value="UniProtKB-ARBA"/>
</dbReference>
<dbReference type="Gene3D" id="2.40.480.10">
    <property type="entry name" value="Allene oxide cyclase-like"/>
    <property type="match status" value="1"/>
</dbReference>
<dbReference type="GO" id="GO:0048046">
    <property type="term" value="C:apoplast"/>
    <property type="evidence" value="ECO:0007669"/>
    <property type="project" value="UniProtKB-SubCell"/>
</dbReference>
<comment type="similarity">
    <text evidence="1 4">Belongs to the plant dirigent protein family.</text>
</comment>
<keyword evidence="4" id="KW-0052">Apoplast</keyword>
<dbReference type="AlphaFoldDB" id="A0ABD3H7K6"/>
<gene>
    <name evidence="5" type="ORF">R1sor_013587</name>
</gene>
<comment type="caution">
    <text evidence="5">The sequence shown here is derived from an EMBL/GenBank/DDBJ whole genome shotgun (WGS) entry which is preliminary data.</text>
</comment>
<dbReference type="Pfam" id="PF03018">
    <property type="entry name" value="Dirigent"/>
    <property type="match status" value="1"/>
</dbReference>
<comment type="subunit">
    <text evidence="2 4">Homodimer.</text>
</comment>
<evidence type="ECO:0000256" key="1">
    <source>
        <dbReference type="ARBA" id="ARBA00010746"/>
    </source>
</evidence>
<name>A0ABD3H7K6_9MARC</name>
<evidence type="ECO:0000256" key="2">
    <source>
        <dbReference type="ARBA" id="ARBA00011738"/>
    </source>
</evidence>
<dbReference type="Proteomes" id="UP001633002">
    <property type="component" value="Unassembled WGS sequence"/>
</dbReference>
<dbReference type="EMBL" id="JBJQOH010000004">
    <property type="protein sequence ID" value="KAL3687278.1"/>
    <property type="molecule type" value="Genomic_DNA"/>
</dbReference>
<accession>A0ABD3H7K6</accession>
<keyword evidence="3 4" id="KW-0964">Secreted</keyword>
<evidence type="ECO:0000256" key="4">
    <source>
        <dbReference type="RuleBase" id="RU363099"/>
    </source>
</evidence>
<protein>
    <recommendedName>
        <fullName evidence="4">Dirigent protein</fullName>
    </recommendedName>
</protein>
<comment type="function">
    <text evidence="4">Dirigent proteins impart stereoselectivity on the phenoxy radical-coupling reaction, yielding optically active lignans from two molecules of coniferyl alcohol in the biosynthesis of lignans, flavonolignans, and alkaloids and thus plays a central role in plant secondary metabolism.</text>
</comment>
<dbReference type="InterPro" id="IPR044859">
    <property type="entry name" value="Allene_oxi_cyc_Dirigent"/>
</dbReference>
<keyword evidence="6" id="KW-1185">Reference proteome</keyword>
<evidence type="ECO:0000313" key="5">
    <source>
        <dbReference type="EMBL" id="KAL3687278.1"/>
    </source>
</evidence>
<comment type="subcellular location">
    <subcellularLocation>
        <location evidence="4">Secreted</location>
        <location evidence="4">Extracellular space</location>
        <location evidence="4">Apoplast</location>
    </subcellularLocation>
</comment>
<evidence type="ECO:0000313" key="6">
    <source>
        <dbReference type="Proteomes" id="UP001633002"/>
    </source>
</evidence>
<proteinExistence type="inferred from homology"/>
<dbReference type="InterPro" id="IPR004265">
    <property type="entry name" value="Dirigent"/>
</dbReference>